<feature type="domain" description="FAD-binding PCMH-type" evidence="6">
    <location>
        <begin position="77"/>
        <end position="260"/>
    </location>
</feature>
<accession>A0A9P7KPL9</accession>
<keyword evidence="8" id="KW-1185">Reference proteome</keyword>
<evidence type="ECO:0000256" key="3">
    <source>
        <dbReference type="ARBA" id="ARBA00022827"/>
    </source>
</evidence>
<comment type="similarity">
    <text evidence="1">Belongs to the oxygen-dependent FAD-linked oxidoreductase family.</text>
</comment>
<keyword evidence="5" id="KW-0732">Signal</keyword>
<dbReference type="InterPro" id="IPR012951">
    <property type="entry name" value="BBE"/>
</dbReference>
<organism evidence="7 8">
    <name type="scientific">Fusarium avenaceum</name>
    <dbReference type="NCBI Taxonomy" id="40199"/>
    <lineage>
        <taxon>Eukaryota</taxon>
        <taxon>Fungi</taxon>
        <taxon>Dikarya</taxon>
        <taxon>Ascomycota</taxon>
        <taxon>Pezizomycotina</taxon>
        <taxon>Sordariomycetes</taxon>
        <taxon>Hypocreomycetidae</taxon>
        <taxon>Hypocreales</taxon>
        <taxon>Nectriaceae</taxon>
        <taxon>Fusarium</taxon>
        <taxon>Fusarium tricinctum species complex</taxon>
    </lineage>
</organism>
<dbReference type="EMBL" id="JAGPUO010000017">
    <property type="protein sequence ID" value="KAG5657329.1"/>
    <property type="molecule type" value="Genomic_DNA"/>
</dbReference>
<feature type="chain" id="PRO_5040514438" description="FAD-binding PCMH-type domain-containing protein" evidence="5">
    <location>
        <begin position="19"/>
        <end position="528"/>
    </location>
</feature>
<evidence type="ECO:0000256" key="1">
    <source>
        <dbReference type="ARBA" id="ARBA00005466"/>
    </source>
</evidence>
<dbReference type="InterPro" id="IPR006094">
    <property type="entry name" value="Oxid_FAD_bind_N"/>
</dbReference>
<gene>
    <name evidence="7" type="ORF">KAF25_005893</name>
</gene>
<dbReference type="Gene3D" id="3.40.462.20">
    <property type="match status" value="1"/>
</dbReference>
<dbReference type="PANTHER" id="PTHR42973">
    <property type="entry name" value="BINDING OXIDOREDUCTASE, PUTATIVE (AFU_ORTHOLOGUE AFUA_1G17690)-RELATED"/>
    <property type="match status" value="1"/>
</dbReference>
<evidence type="ECO:0000256" key="2">
    <source>
        <dbReference type="ARBA" id="ARBA00022630"/>
    </source>
</evidence>
<evidence type="ECO:0000313" key="8">
    <source>
        <dbReference type="Proteomes" id="UP000782241"/>
    </source>
</evidence>
<dbReference type="PANTHER" id="PTHR42973:SF8">
    <property type="entry name" value="FAD-BINDING PCMH-TYPE DOMAIN-CONTAINING PROTEIN"/>
    <property type="match status" value="1"/>
</dbReference>
<evidence type="ECO:0000259" key="6">
    <source>
        <dbReference type="PROSITE" id="PS51387"/>
    </source>
</evidence>
<proteinExistence type="inferred from homology"/>
<name>A0A9P7KPL9_9HYPO</name>
<reference evidence="7" key="1">
    <citation type="submission" date="2021-04" db="EMBL/GenBank/DDBJ databases">
        <title>Draft genome of Fusarium avenaceum strain F156N33, isolated from an atmospheric sample in Virginia.</title>
        <authorList>
            <person name="Yang S."/>
            <person name="Vinatzer B.A."/>
            <person name="Coleman J."/>
        </authorList>
    </citation>
    <scope>NUCLEOTIDE SEQUENCE</scope>
    <source>
        <strain evidence="7">F156N33</strain>
    </source>
</reference>
<dbReference type="AlphaFoldDB" id="A0A9P7KPL9"/>
<feature type="signal peptide" evidence="5">
    <location>
        <begin position="1"/>
        <end position="18"/>
    </location>
</feature>
<dbReference type="Pfam" id="PF01565">
    <property type="entry name" value="FAD_binding_4"/>
    <property type="match status" value="1"/>
</dbReference>
<dbReference type="GO" id="GO:0071949">
    <property type="term" value="F:FAD binding"/>
    <property type="evidence" value="ECO:0007669"/>
    <property type="project" value="InterPro"/>
</dbReference>
<comment type="caution">
    <text evidence="7">The sequence shown here is derived from an EMBL/GenBank/DDBJ whole genome shotgun (WGS) entry which is preliminary data.</text>
</comment>
<keyword evidence="4" id="KW-0560">Oxidoreductase</keyword>
<evidence type="ECO:0000256" key="5">
    <source>
        <dbReference type="SAM" id="SignalP"/>
    </source>
</evidence>
<dbReference type="Proteomes" id="UP000782241">
    <property type="component" value="Unassembled WGS sequence"/>
</dbReference>
<dbReference type="PROSITE" id="PS51387">
    <property type="entry name" value="FAD_PCMH"/>
    <property type="match status" value="1"/>
</dbReference>
<dbReference type="SUPFAM" id="SSF56176">
    <property type="entry name" value="FAD-binding/transporter-associated domain-like"/>
    <property type="match status" value="1"/>
</dbReference>
<evidence type="ECO:0000256" key="4">
    <source>
        <dbReference type="ARBA" id="ARBA00023002"/>
    </source>
</evidence>
<keyword evidence="2" id="KW-0285">Flavoprotein</keyword>
<dbReference type="InterPro" id="IPR050416">
    <property type="entry name" value="FAD-linked_Oxidoreductase"/>
</dbReference>
<dbReference type="GO" id="GO:0016491">
    <property type="term" value="F:oxidoreductase activity"/>
    <property type="evidence" value="ECO:0007669"/>
    <property type="project" value="UniProtKB-KW"/>
</dbReference>
<evidence type="ECO:0000313" key="7">
    <source>
        <dbReference type="EMBL" id="KAG5657329.1"/>
    </source>
</evidence>
<dbReference type="InterPro" id="IPR036318">
    <property type="entry name" value="FAD-bd_PCMH-like_sf"/>
</dbReference>
<dbReference type="InterPro" id="IPR016166">
    <property type="entry name" value="FAD-bd_PCMH"/>
</dbReference>
<dbReference type="InterPro" id="IPR016169">
    <property type="entry name" value="FAD-bd_PCMH_sub2"/>
</dbReference>
<keyword evidence="3" id="KW-0274">FAD</keyword>
<dbReference type="Pfam" id="PF08031">
    <property type="entry name" value="BBE"/>
    <property type="match status" value="1"/>
</dbReference>
<dbReference type="Gene3D" id="3.30.465.10">
    <property type="match status" value="1"/>
</dbReference>
<protein>
    <recommendedName>
        <fullName evidence="6">FAD-binding PCMH-type domain-containing protein</fullName>
    </recommendedName>
</protein>
<sequence length="528" mass="58843">MIWSYLLAATCGPFLVQAVTSRFADTHSQLSQRETTPASLPSQSIAETLGSILSKDTEIFLPTDDNWASETERYQNYDRPRIQLAVRPGLESDISKIVRNIFPLQNQSFIKYANSVSVNFLAVNRGHSLTSTVGKFNGIEIDLRGLTDISVNKGGKTARYEAGVYGHEVLSTLWDQGYVGVTGTCSCVGILGPALGGGHTAQQGVHGLISDHIESMNVVLADGRAITVSENKNKDLWWAMRGAGHNFGVVTSFNAKIWPAVIKSYFYRTYTFKGDKLELLFKTLNAFHNNGKTPTEWLGAWGVFTMDRTVDKNKAVIIWTFVYAGEQKRAERLLKPFDRVGPVSHVEGNVPYPEVNDQLGGGVDSFLCTPNKTHVIGTAGLQVYNVTSEQAIYELYNQKVSKHPVLGDTRVVHEGYAVKGVSDIKAEDSAYPLRDDYLLMYFDTTPTPESGLVPFAQRWALDTVNLWNSGQPKRKPTTYVNYAAGHESLESMYGYEPWRLDRLRRLKAKYDPHNRFAYYNPITPPGDD</sequence>